<evidence type="ECO:0000256" key="3">
    <source>
        <dbReference type="ARBA" id="ARBA00022801"/>
    </source>
</evidence>
<keyword evidence="6" id="KW-0732">Signal</keyword>
<protein>
    <submittedName>
        <fullName evidence="8">C40 family peptidase</fullName>
    </submittedName>
</protein>
<comment type="caution">
    <text evidence="8">The sequence shown here is derived from an EMBL/GenBank/DDBJ whole genome shotgun (WGS) entry which is preliminary data.</text>
</comment>
<dbReference type="RefSeq" id="WP_340468778.1">
    <property type="nucleotide sequence ID" value="NZ_JBANBB010000001.1"/>
</dbReference>
<keyword evidence="3" id="KW-0378">Hydrolase</keyword>
<feature type="compositionally biased region" description="Basic and acidic residues" evidence="5">
    <location>
        <begin position="84"/>
        <end position="105"/>
    </location>
</feature>
<dbReference type="EMBL" id="JBANBB010000001">
    <property type="protein sequence ID" value="MEK0306259.1"/>
    <property type="molecule type" value="Genomic_DNA"/>
</dbReference>
<evidence type="ECO:0000256" key="4">
    <source>
        <dbReference type="ARBA" id="ARBA00022807"/>
    </source>
</evidence>
<dbReference type="Proteomes" id="UP001373159">
    <property type="component" value="Unassembled WGS sequence"/>
</dbReference>
<dbReference type="Gene3D" id="3.90.1720.10">
    <property type="entry name" value="endopeptidase domain like (from Nostoc punctiforme)"/>
    <property type="match status" value="1"/>
</dbReference>
<feature type="compositionally biased region" description="Basic and acidic residues" evidence="5">
    <location>
        <begin position="124"/>
        <end position="136"/>
    </location>
</feature>
<keyword evidence="4" id="KW-0788">Thiol protease</keyword>
<feature type="domain" description="NlpC/P60" evidence="7">
    <location>
        <begin position="142"/>
        <end position="254"/>
    </location>
</feature>
<dbReference type="InterPro" id="IPR038765">
    <property type="entry name" value="Papain-like_cys_pep_sf"/>
</dbReference>
<evidence type="ECO:0000256" key="6">
    <source>
        <dbReference type="SAM" id="SignalP"/>
    </source>
</evidence>
<name>A0ABU8ZMT2_9BIFI</name>
<evidence type="ECO:0000313" key="9">
    <source>
        <dbReference type="Proteomes" id="UP001373159"/>
    </source>
</evidence>
<keyword evidence="9" id="KW-1185">Reference proteome</keyword>
<evidence type="ECO:0000256" key="5">
    <source>
        <dbReference type="SAM" id="MobiDB-lite"/>
    </source>
</evidence>
<evidence type="ECO:0000313" key="8">
    <source>
        <dbReference type="EMBL" id="MEK0306259.1"/>
    </source>
</evidence>
<keyword evidence="2" id="KW-0645">Protease</keyword>
<evidence type="ECO:0000256" key="1">
    <source>
        <dbReference type="ARBA" id="ARBA00007074"/>
    </source>
</evidence>
<dbReference type="InterPro" id="IPR051202">
    <property type="entry name" value="Peptidase_C40"/>
</dbReference>
<reference evidence="8 9" key="1">
    <citation type="submission" date="2024-02" db="EMBL/GenBank/DDBJ databases">
        <title>Bifidobacterium honeyensis sp. nov., isolated from the comb honey.</title>
        <authorList>
            <person name="Liu W."/>
            <person name="Li Y."/>
        </authorList>
    </citation>
    <scope>NUCLEOTIDE SEQUENCE [LARGE SCALE GENOMIC DNA]</scope>
    <source>
        <strain evidence="8 9">IMAU50988</strain>
    </source>
</reference>
<dbReference type="PROSITE" id="PS51935">
    <property type="entry name" value="NLPC_P60"/>
    <property type="match status" value="1"/>
</dbReference>
<accession>A0ABU8ZMT2</accession>
<comment type="similarity">
    <text evidence="1">Belongs to the peptidase C40 family.</text>
</comment>
<dbReference type="Pfam" id="PF00877">
    <property type="entry name" value="NLPC_P60"/>
    <property type="match status" value="1"/>
</dbReference>
<dbReference type="InterPro" id="IPR000064">
    <property type="entry name" value="NLP_P60_dom"/>
</dbReference>
<gene>
    <name evidence="8" type="ORF">V8P97_02065</name>
</gene>
<dbReference type="PANTHER" id="PTHR47053">
    <property type="entry name" value="MUREIN DD-ENDOPEPTIDASE MEPH-RELATED"/>
    <property type="match status" value="1"/>
</dbReference>
<evidence type="ECO:0000256" key="2">
    <source>
        <dbReference type="ARBA" id="ARBA00022670"/>
    </source>
</evidence>
<feature type="signal peptide" evidence="6">
    <location>
        <begin position="1"/>
        <end position="29"/>
    </location>
</feature>
<feature type="chain" id="PRO_5047260537" evidence="6">
    <location>
        <begin position="30"/>
        <end position="254"/>
    </location>
</feature>
<dbReference type="PANTHER" id="PTHR47053:SF1">
    <property type="entry name" value="MUREIN DD-ENDOPEPTIDASE MEPH-RELATED"/>
    <property type="match status" value="1"/>
</dbReference>
<organism evidence="8 9">
    <name type="scientific">Bifidobacterium favimelis</name>
    <dbReference type="NCBI Taxonomy" id="3122979"/>
    <lineage>
        <taxon>Bacteria</taxon>
        <taxon>Bacillati</taxon>
        <taxon>Actinomycetota</taxon>
        <taxon>Actinomycetes</taxon>
        <taxon>Bifidobacteriales</taxon>
        <taxon>Bifidobacteriaceae</taxon>
        <taxon>Bifidobacterium</taxon>
    </lineage>
</organism>
<sequence>MSRAHKTITVLTAAATLCGGLLISGPAIASAADGAKDAVTSSRSFTPGNQVRVNLLAESTSVSVDENTDWGGIGSMDVPQTKSQAEKDAEARQEAQKKAEEDRQRLLVRQAQPARTEGQFPSRSEARDQVRQEPVAKEAPVSGNAQAVLDYALQYLGVPYAFGGTSPESGFDCSGFTQYVFAHFGIGLPRTSQGQASAGVAVSQPAPGDLMISADNGHVAIYMGNGLMIHAPHPGTTVCQQKIYGTGWTYRRLF</sequence>
<proteinExistence type="inferred from homology"/>
<dbReference type="SUPFAM" id="SSF54001">
    <property type="entry name" value="Cysteine proteinases"/>
    <property type="match status" value="1"/>
</dbReference>
<feature type="region of interest" description="Disordered" evidence="5">
    <location>
        <begin position="66"/>
        <end position="141"/>
    </location>
</feature>
<evidence type="ECO:0000259" key="7">
    <source>
        <dbReference type="PROSITE" id="PS51935"/>
    </source>
</evidence>